<name>A0A061E6L0_THECC</name>
<accession>A0A061E6L0</accession>
<evidence type="ECO:0000256" key="1">
    <source>
        <dbReference type="SAM" id="MobiDB-lite"/>
    </source>
</evidence>
<feature type="compositionally biased region" description="Basic and acidic residues" evidence="1">
    <location>
        <begin position="31"/>
        <end position="40"/>
    </location>
</feature>
<keyword evidence="3" id="KW-1185">Reference proteome</keyword>
<organism evidence="2 3">
    <name type="scientific">Theobroma cacao</name>
    <name type="common">Cacao</name>
    <name type="synonym">Cocoa</name>
    <dbReference type="NCBI Taxonomy" id="3641"/>
    <lineage>
        <taxon>Eukaryota</taxon>
        <taxon>Viridiplantae</taxon>
        <taxon>Streptophyta</taxon>
        <taxon>Embryophyta</taxon>
        <taxon>Tracheophyta</taxon>
        <taxon>Spermatophyta</taxon>
        <taxon>Magnoliopsida</taxon>
        <taxon>eudicotyledons</taxon>
        <taxon>Gunneridae</taxon>
        <taxon>Pentapetalae</taxon>
        <taxon>rosids</taxon>
        <taxon>malvids</taxon>
        <taxon>Malvales</taxon>
        <taxon>Malvaceae</taxon>
        <taxon>Byttnerioideae</taxon>
        <taxon>Theobroma</taxon>
    </lineage>
</organism>
<evidence type="ECO:0000313" key="2">
    <source>
        <dbReference type="EMBL" id="EOY00002.1"/>
    </source>
</evidence>
<sequence>MNIYRGIATVVTGSKRVSGRDRRSKKGKERKIKERKENEKKIDFHGEERKMALEEEDEEEKYLLGDKDQLWKKKKRVKASNIRICYGKRRKESKLPLEALTKLMEKLPFGPCFSPF</sequence>
<proteinExistence type="predicted"/>
<evidence type="ECO:0000313" key="3">
    <source>
        <dbReference type="Proteomes" id="UP000026915"/>
    </source>
</evidence>
<dbReference type="Proteomes" id="UP000026915">
    <property type="component" value="Chromosome 2"/>
</dbReference>
<dbReference type="EMBL" id="CM001880">
    <property type="protein sequence ID" value="EOY00002.1"/>
    <property type="molecule type" value="Genomic_DNA"/>
</dbReference>
<protein>
    <submittedName>
        <fullName evidence="2">Uncharacterized protein</fullName>
    </submittedName>
</protein>
<dbReference type="Gramene" id="EOY00002">
    <property type="protein sequence ID" value="EOY00002"/>
    <property type="gene ID" value="TCM_009267"/>
</dbReference>
<gene>
    <name evidence="2" type="ORF">TCM_009267</name>
</gene>
<feature type="region of interest" description="Disordered" evidence="1">
    <location>
        <begin position="14"/>
        <end position="40"/>
    </location>
</feature>
<dbReference type="AlphaFoldDB" id="A0A061E6L0"/>
<dbReference type="HOGENOM" id="CLU_2101333_0_0_1"/>
<reference evidence="2 3" key="1">
    <citation type="journal article" date="2013" name="Genome Biol.">
        <title>The genome sequence of the most widely cultivated cacao type and its use to identify candidate genes regulating pod color.</title>
        <authorList>
            <person name="Motamayor J.C."/>
            <person name="Mockaitis K."/>
            <person name="Schmutz J."/>
            <person name="Haiminen N."/>
            <person name="Iii D.L."/>
            <person name="Cornejo O."/>
            <person name="Findley S.D."/>
            <person name="Zheng P."/>
            <person name="Utro F."/>
            <person name="Royaert S."/>
            <person name="Saski C."/>
            <person name="Jenkins J."/>
            <person name="Podicheti R."/>
            <person name="Zhao M."/>
            <person name="Scheffler B.E."/>
            <person name="Stack J.C."/>
            <person name="Feltus F.A."/>
            <person name="Mustiga G.M."/>
            <person name="Amores F."/>
            <person name="Phillips W."/>
            <person name="Marelli J.P."/>
            <person name="May G.D."/>
            <person name="Shapiro H."/>
            <person name="Ma J."/>
            <person name="Bustamante C.D."/>
            <person name="Schnell R.J."/>
            <person name="Main D."/>
            <person name="Gilbert D."/>
            <person name="Parida L."/>
            <person name="Kuhn D.N."/>
        </authorList>
    </citation>
    <scope>NUCLEOTIDE SEQUENCE [LARGE SCALE GENOMIC DNA]</scope>
    <source>
        <strain evidence="3">cv. Matina 1-6</strain>
    </source>
</reference>
<dbReference type="InParanoid" id="A0A061E6L0"/>